<feature type="region of interest" description="Disordered" evidence="3">
    <location>
        <begin position="216"/>
        <end position="245"/>
    </location>
</feature>
<reference evidence="4" key="1">
    <citation type="submission" date="2021-01" db="EMBL/GenBank/DDBJ databases">
        <authorList>
            <person name="Corre E."/>
            <person name="Pelletier E."/>
            <person name="Niang G."/>
            <person name="Scheremetjew M."/>
            <person name="Finn R."/>
            <person name="Kale V."/>
            <person name="Holt S."/>
            <person name="Cochrane G."/>
            <person name="Meng A."/>
            <person name="Brown T."/>
            <person name="Cohen L."/>
        </authorList>
    </citation>
    <scope>NUCLEOTIDE SEQUENCE</scope>
    <source>
        <strain evidence="4">CCMP3105</strain>
    </source>
</reference>
<keyword evidence="2" id="KW-0677">Repeat</keyword>
<gene>
    <name evidence="4" type="ORF">AMON00008_LOCUS60508</name>
</gene>
<protein>
    <submittedName>
        <fullName evidence="4">Uncharacterized protein</fullName>
    </submittedName>
</protein>
<dbReference type="PANTHER" id="PTHR46093:SF18">
    <property type="entry name" value="FIBRONECTIN TYPE-III DOMAIN-CONTAINING PROTEIN"/>
    <property type="match status" value="1"/>
</dbReference>
<dbReference type="SUPFAM" id="SSF117281">
    <property type="entry name" value="Kelch motif"/>
    <property type="match status" value="1"/>
</dbReference>
<dbReference type="PANTHER" id="PTHR46093">
    <property type="entry name" value="ACYL-COA-BINDING DOMAIN-CONTAINING PROTEIN 5"/>
    <property type="match status" value="1"/>
</dbReference>
<dbReference type="AlphaFoldDB" id="A0A7S4T1B7"/>
<dbReference type="InterPro" id="IPR015915">
    <property type="entry name" value="Kelch-typ_b-propeller"/>
</dbReference>
<feature type="region of interest" description="Disordered" evidence="3">
    <location>
        <begin position="277"/>
        <end position="297"/>
    </location>
</feature>
<evidence type="ECO:0000313" key="4">
    <source>
        <dbReference type="EMBL" id="CAE4662091.1"/>
    </source>
</evidence>
<evidence type="ECO:0000256" key="3">
    <source>
        <dbReference type="SAM" id="MobiDB-lite"/>
    </source>
</evidence>
<dbReference type="EMBL" id="HBNR01084484">
    <property type="protein sequence ID" value="CAE4662091.1"/>
    <property type="molecule type" value="Transcribed_RNA"/>
</dbReference>
<keyword evidence="1" id="KW-0880">Kelch repeat</keyword>
<sequence length="457" mass="49492">MSALRQLAEGSAPKVYSCSLGEDAEHESHTIVALPRVTWPSGLDSDTLGVMIVFGGVRGRAFEPMSSTLIITIRGNLQDSQPVAACQPLELESVPPARFSHAALWLQDLSSMVVFGGRRSADNHANAALGDLWLLERVAISTDQPGWRWREVRDPDPASFRPAARCHFASCELSGRSFFVHGGHTCQLKDGLLDDAWVCWIDDGFDELDGFGFDEPPSRMSSVGRSEPTACRWPPSRSCSQQVSPLSSRACSRQVSPLSRQVSDHLTRQVSDSYRRLAPQVSAQSSQQSSPGLGPQAVTFDEDTLVAGVWTRVEADGTPPPRCCGHAATRCREGVIIHGVWSGSSTSHCLGPIHVLEGLVDPQGAPDNRKRPHYSSVLIPRLVACRPLATVLTVAGHPVPIGGWGDSDLPDSTKRAWHASCKLPVHERLGPLAVVFGGRDFEGSTCMDLLLLQYVTK</sequence>
<evidence type="ECO:0000256" key="1">
    <source>
        <dbReference type="ARBA" id="ARBA00022441"/>
    </source>
</evidence>
<name>A0A7S4T1B7_9DINO</name>
<proteinExistence type="predicted"/>
<organism evidence="4">
    <name type="scientific">Alexandrium monilatum</name>
    <dbReference type="NCBI Taxonomy" id="311494"/>
    <lineage>
        <taxon>Eukaryota</taxon>
        <taxon>Sar</taxon>
        <taxon>Alveolata</taxon>
        <taxon>Dinophyceae</taxon>
        <taxon>Gonyaulacales</taxon>
        <taxon>Pyrocystaceae</taxon>
        <taxon>Alexandrium</taxon>
    </lineage>
</organism>
<accession>A0A7S4T1B7</accession>
<evidence type="ECO:0000256" key="2">
    <source>
        <dbReference type="ARBA" id="ARBA00022737"/>
    </source>
</evidence>
<dbReference type="Gene3D" id="2.120.10.80">
    <property type="entry name" value="Kelch-type beta propeller"/>
    <property type="match status" value="1"/>
</dbReference>